<proteinExistence type="predicted"/>
<reference evidence="2 3" key="1">
    <citation type="journal article" date="2005" name="PLoS Biol.">
        <title>The genomes of Oryza sativa: a history of duplications.</title>
        <authorList>
            <person name="Yu J."/>
            <person name="Wang J."/>
            <person name="Lin W."/>
            <person name="Li S."/>
            <person name="Li H."/>
            <person name="Zhou J."/>
            <person name="Ni P."/>
            <person name="Dong W."/>
            <person name="Hu S."/>
            <person name="Zeng C."/>
            <person name="Zhang J."/>
            <person name="Zhang Y."/>
            <person name="Li R."/>
            <person name="Xu Z."/>
            <person name="Li S."/>
            <person name="Li X."/>
            <person name="Zheng H."/>
            <person name="Cong L."/>
            <person name="Lin L."/>
            <person name="Yin J."/>
            <person name="Geng J."/>
            <person name="Li G."/>
            <person name="Shi J."/>
            <person name="Liu J."/>
            <person name="Lv H."/>
            <person name="Li J."/>
            <person name="Wang J."/>
            <person name="Deng Y."/>
            <person name="Ran L."/>
            <person name="Shi X."/>
            <person name="Wang X."/>
            <person name="Wu Q."/>
            <person name="Li C."/>
            <person name="Ren X."/>
            <person name="Wang J."/>
            <person name="Wang X."/>
            <person name="Li D."/>
            <person name="Liu D."/>
            <person name="Zhang X."/>
            <person name="Ji Z."/>
            <person name="Zhao W."/>
            <person name="Sun Y."/>
            <person name="Zhang Z."/>
            <person name="Bao J."/>
            <person name="Han Y."/>
            <person name="Dong L."/>
            <person name="Ji J."/>
            <person name="Chen P."/>
            <person name="Wu S."/>
            <person name="Liu J."/>
            <person name="Xiao Y."/>
            <person name="Bu D."/>
            <person name="Tan J."/>
            <person name="Yang L."/>
            <person name="Ye C."/>
            <person name="Zhang J."/>
            <person name="Xu J."/>
            <person name="Zhou Y."/>
            <person name="Yu Y."/>
            <person name="Zhang B."/>
            <person name="Zhuang S."/>
            <person name="Wei H."/>
            <person name="Liu B."/>
            <person name="Lei M."/>
            <person name="Yu H."/>
            <person name="Li Y."/>
            <person name="Xu H."/>
            <person name="Wei S."/>
            <person name="He X."/>
            <person name="Fang L."/>
            <person name="Zhang Z."/>
            <person name="Zhang Y."/>
            <person name="Huang X."/>
            <person name="Su Z."/>
            <person name="Tong W."/>
            <person name="Li J."/>
            <person name="Tong Z."/>
            <person name="Li S."/>
            <person name="Ye J."/>
            <person name="Wang L."/>
            <person name="Fang L."/>
            <person name="Lei T."/>
            <person name="Chen C."/>
            <person name="Chen H."/>
            <person name="Xu Z."/>
            <person name="Li H."/>
            <person name="Huang H."/>
            <person name="Zhang F."/>
            <person name="Xu H."/>
            <person name="Li N."/>
            <person name="Zhao C."/>
            <person name="Li S."/>
            <person name="Dong L."/>
            <person name="Huang Y."/>
            <person name="Li L."/>
            <person name="Xi Y."/>
            <person name="Qi Q."/>
            <person name="Li W."/>
            <person name="Zhang B."/>
            <person name="Hu W."/>
            <person name="Zhang Y."/>
            <person name="Tian X."/>
            <person name="Jiao Y."/>
            <person name="Liang X."/>
            <person name="Jin J."/>
            <person name="Gao L."/>
            <person name="Zheng W."/>
            <person name="Hao B."/>
            <person name="Liu S."/>
            <person name="Wang W."/>
            <person name="Yuan L."/>
            <person name="Cao M."/>
            <person name="McDermott J."/>
            <person name="Samudrala R."/>
            <person name="Wang J."/>
            <person name="Wong G.K."/>
            <person name="Yang H."/>
        </authorList>
    </citation>
    <scope>NUCLEOTIDE SEQUENCE [LARGE SCALE GENOMIC DNA]</scope>
    <source>
        <strain evidence="3">cv. 93-11</strain>
    </source>
</reference>
<evidence type="ECO:0000256" key="1">
    <source>
        <dbReference type="SAM" id="MobiDB-lite"/>
    </source>
</evidence>
<organism evidence="2 3">
    <name type="scientific">Oryza sativa subsp. indica</name>
    <name type="common">Rice</name>
    <dbReference type="NCBI Taxonomy" id="39946"/>
    <lineage>
        <taxon>Eukaryota</taxon>
        <taxon>Viridiplantae</taxon>
        <taxon>Streptophyta</taxon>
        <taxon>Embryophyta</taxon>
        <taxon>Tracheophyta</taxon>
        <taxon>Spermatophyta</taxon>
        <taxon>Magnoliopsida</taxon>
        <taxon>Liliopsida</taxon>
        <taxon>Poales</taxon>
        <taxon>Poaceae</taxon>
        <taxon>BOP clade</taxon>
        <taxon>Oryzoideae</taxon>
        <taxon>Oryzeae</taxon>
        <taxon>Oryzinae</taxon>
        <taxon>Oryza</taxon>
        <taxon>Oryza sativa</taxon>
    </lineage>
</organism>
<dbReference type="Gramene" id="BGIOSGA025910-TA">
    <property type="protein sequence ID" value="BGIOSGA025910-PA"/>
    <property type="gene ID" value="BGIOSGA025910"/>
</dbReference>
<evidence type="ECO:0000313" key="3">
    <source>
        <dbReference type="Proteomes" id="UP000007015"/>
    </source>
</evidence>
<sequence>MFVPHPPHPCRRLHAASPPPLAQGVGLPRRGGWNRRGGRIWRGAPDPASCHRHTIVPWRLTIAVITGGQPPASGRQDPDGRVPDLARRVPDRHRRHLVHPAADVVTFDAGGQAVALFAQRPTLSQELAGVVGSDLAALGRMPCWRRPCGGRAVFGGLLGWRRGGGGRGVGVVAHWWRLPAVSPLP</sequence>
<protein>
    <submittedName>
        <fullName evidence="2">Uncharacterized protein</fullName>
    </submittedName>
</protein>
<keyword evidence="3" id="KW-1185">Reference proteome</keyword>
<accession>B8B777</accession>
<name>B8B777_ORYSI</name>
<dbReference type="EMBL" id="CM000132">
    <property type="protein sequence ID" value="EEC82236.1"/>
    <property type="molecule type" value="Genomic_DNA"/>
</dbReference>
<dbReference type="HOGENOM" id="CLU_1463568_0_0_1"/>
<dbReference type="Proteomes" id="UP000007015">
    <property type="component" value="Chromosome 7"/>
</dbReference>
<feature type="region of interest" description="Disordered" evidence="1">
    <location>
        <begin position="1"/>
        <end position="30"/>
    </location>
</feature>
<gene>
    <name evidence="2" type="ORF">OsI_26405</name>
</gene>
<evidence type="ECO:0000313" key="2">
    <source>
        <dbReference type="EMBL" id="EEC82236.1"/>
    </source>
</evidence>
<dbReference type="AlphaFoldDB" id="B8B777"/>